<organism evidence="1 2">
    <name type="scientific">Vanilla planifolia</name>
    <name type="common">Vanilla</name>
    <dbReference type="NCBI Taxonomy" id="51239"/>
    <lineage>
        <taxon>Eukaryota</taxon>
        <taxon>Viridiplantae</taxon>
        <taxon>Streptophyta</taxon>
        <taxon>Embryophyta</taxon>
        <taxon>Tracheophyta</taxon>
        <taxon>Spermatophyta</taxon>
        <taxon>Magnoliopsida</taxon>
        <taxon>Liliopsida</taxon>
        <taxon>Asparagales</taxon>
        <taxon>Orchidaceae</taxon>
        <taxon>Vanilloideae</taxon>
        <taxon>Vanilleae</taxon>
        <taxon>Vanilla</taxon>
    </lineage>
</organism>
<proteinExistence type="predicted"/>
<reference evidence="1 2" key="1">
    <citation type="journal article" date="2020" name="Nat. Food">
        <title>A phased Vanilla planifolia genome enables genetic improvement of flavour and production.</title>
        <authorList>
            <person name="Hasing T."/>
            <person name="Tang H."/>
            <person name="Brym M."/>
            <person name="Khazi F."/>
            <person name="Huang T."/>
            <person name="Chambers A.H."/>
        </authorList>
    </citation>
    <scope>NUCLEOTIDE SEQUENCE [LARGE SCALE GENOMIC DNA]</scope>
    <source>
        <tissue evidence="1">Leaf</tissue>
    </source>
</reference>
<gene>
    <name evidence="1" type="ORF">HPP92_007107</name>
</gene>
<accession>A0A835RFQ8</accession>
<protein>
    <submittedName>
        <fullName evidence="1">Uncharacterized protein</fullName>
    </submittedName>
</protein>
<dbReference type="Proteomes" id="UP000636800">
    <property type="component" value="Chromosome 3"/>
</dbReference>
<dbReference type="OrthoDB" id="1883964at2759"/>
<dbReference type="AlphaFoldDB" id="A0A835RFQ8"/>
<evidence type="ECO:0000313" key="1">
    <source>
        <dbReference type="EMBL" id="KAG0488296.1"/>
    </source>
</evidence>
<dbReference type="EMBL" id="JADCNL010000003">
    <property type="protein sequence ID" value="KAG0488296.1"/>
    <property type="molecule type" value="Genomic_DNA"/>
</dbReference>
<sequence>MYQTLFAGYQARGRDLCPYSSFVFLCASFSGAEAERSVQAVEQGYLASLSLSGSFVS</sequence>
<comment type="caution">
    <text evidence="1">The sequence shown here is derived from an EMBL/GenBank/DDBJ whole genome shotgun (WGS) entry which is preliminary data.</text>
</comment>
<keyword evidence="2" id="KW-1185">Reference proteome</keyword>
<evidence type="ECO:0000313" key="2">
    <source>
        <dbReference type="Proteomes" id="UP000636800"/>
    </source>
</evidence>
<name>A0A835RFQ8_VANPL</name>